<dbReference type="EMBL" id="NFZT01000001">
    <property type="protein sequence ID" value="OWV33823.1"/>
    <property type="molecule type" value="Genomic_DNA"/>
</dbReference>
<evidence type="ECO:0000313" key="2">
    <source>
        <dbReference type="EMBL" id="OWV33823.1"/>
    </source>
</evidence>
<gene>
    <name evidence="2" type="ORF">B5C34_10360</name>
</gene>
<evidence type="ECO:0000313" key="3">
    <source>
        <dbReference type="Proteomes" id="UP000198462"/>
    </source>
</evidence>
<name>A0A219B6P5_9SPHN</name>
<evidence type="ECO:0000259" key="1">
    <source>
        <dbReference type="Pfam" id="PF08896"/>
    </source>
</evidence>
<organism evidence="2 3">
    <name type="scientific">Pacificimonas flava</name>
    <dbReference type="NCBI Taxonomy" id="1234595"/>
    <lineage>
        <taxon>Bacteria</taxon>
        <taxon>Pseudomonadati</taxon>
        <taxon>Pseudomonadota</taxon>
        <taxon>Alphaproteobacteria</taxon>
        <taxon>Sphingomonadales</taxon>
        <taxon>Sphingosinicellaceae</taxon>
        <taxon>Pacificimonas</taxon>
    </lineage>
</organism>
<feature type="domain" description="DUF1842" evidence="1">
    <location>
        <begin position="4"/>
        <end position="112"/>
    </location>
</feature>
<keyword evidence="3" id="KW-1185">Reference proteome</keyword>
<comment type="caution">
    <text evidence="2">The sequence shown here is derived from an EMBL/GenBank/DDBJ whole genome shotgun (WGS) entry which is preliminary data.</text>
</comment>
<reference evidence="3" key="1">
    <citation type="submission" date="2017-05" db="EMBL/GenBank/DDBJ databases">
        <authorList>
            <person name="Lin X."/>
        </authorList>
    </citation>
    <scope>NUCLEOTIDE SEQUENCE [LARGE SCALE GENOMIC DNA]</scope>
    <source>
        <strain evidence="3">JLT2012</strain>
    </source>
</reference>
<protein>
    <recommendedName>
        <fullName evidence="1">DUF1842 domain-containing protein</fullName>
    </recommendedName>
</protein>
<dbReference type="RefSeq" id="WP_088712546.1">
    <property type="nucleotide sequence ID" value="NZ_NFZT01000001.1"/>
</dbReference>
<dbReference type="AlphaFoldDB" id="A0A219B6P5"/>
<sequence>MPDVGLYHLKVTLKNDLLGSPECKLNLLVNAVDNHVNGSADICQSAALDMNDIKISSVQGAVIPDGEDRIFALYGVYYEFTEKGPFPVSLTPQIFFASFKIAKDQGEGLFGYQYGLIKNCKATAES</sequence>
<proteinExistence type="predicted"/>
<dbReference type="Proteomes" id="UP000198462">
    <property type="component" value="Unassembled WGS sequence"/>
</dbReference>
<dbReference type="Pfam" id="PF08896">
    <property type="entry name" value="DUF1842"/>
    <property type="match status" value="1"/>
</dbReference>
<accession>A0A219B6P5</accession>
<dbReference type="InterPro" id="IPR014992">
    <property type="entry name" value="DUF1842"/>
</dbReference>